<accession>A0A7L4YQJ9</accession>
<feature type="transmembrane region" description="Helical" evidence="2">
    <location>
        <begin position="47"/>
        <end position="67"/>
    </location>
</feature>
<evidence type="ECO:0000259" key="4">
    <source>
        <dbReference type="Pfam" id="PF15420"/>
    </source>
</evidence>
<feature type="transmembrane region" description="Helical" evidence="2">
    <location>
        <begin position="79"/>
        <end position="100"/>
    </location>
</feature>
<keyword evidence="2" id="KW-1133">Transmembrane helix</keyword>
<feature type="transmembrane region" description="Helical" evidence="2">
    <location>
        <begin position="160"/>
        <end position="183"/>
    </location>
</feature>
<feature type="domain" description="Alpha/beta-hydrolase catalytic" evidence="3">
    <location>
        <begin position="295"/>
        <end position="575"/>
    </location>
</feature>
<dbReference type="InParanoid" id="A0A7L4YQJ9"/>
<feature type="transmembrane region" description="Helical" evidence="2">
    <location>
        <begin position="195"/>
        <end position="218"/>
    </location>
</feature>
<evidence type="ECO:0000259" key="3">
    <source>
        <dbReference type="Pfam" id="PF10081"/>
    </source>
</evidence>
<keyword evidence="2" id="KW-0472">Membrane</keyword>
<feature type="region of interest" description="Disordered" evidence="1">
    <location>
        <begin position="1"/>
        <end position="27"/>
    </location>
</feature>
<evidence type="ECO:0000313" key="6">
    <source>
        <dbReference type="Proteomes" id="UP000463857"/>
    </source>
</evidence>
<evidence type="ECO:0008006" key="7">
    <source>
        <dbReference type="Google" id="ProtNLM"/>
    </source>
</evidence>
<dbReference type="Pfam" id="PF10081">
    <property type="entry name" value="Abhydrolase_9"/>
    <property type="match status" value="1"/>
</dbReference>
<proteinExistence type="predicted"/>
<dbReference type="RefSeq" id="WP_159546350.1">
    <property type="nucleotide sequence ID" value="NZ_CP047156.1"/>
</dbReference>
<organism evidence="5 6">
    <name type="scientific">Epidermidibacterium keratini</name>
    <dbReference type="NCBI Taxonomy" id="1891644"/>
    <lineage>
        <taxon>Bacteria</taxon>
        <taxon>Bacillati</taxon>
        <taxon>Actinomycetota</taxon>
        <taxon>Actinomycetes</taxon>
        <taxon>Sporichthyales</taxon>
        <taxon>Sporichthyaceae</taxon>
        <taxon>Epidermidibacterium</taxon>
    </lineage>
</organism>
<dbReference type="Proteomes" id="UP000463857">
    <property type="component" value="Chromosome"/>
</dbReference>
<dbReference type="OrthoDB" id="4397445at2"/>
<dbReference type="InterPro" id="IPR027787">
    <property type="entry name" value="Alpha/beta-hydrolase_catalytic"/>
</dbReference>
<evidence type="ECO:0000256" key="2">
    <source>
        <dbReference type="SAM" id="Phobius"/>
    </source>
</evidence>
<feature type="region of interest" description="Disordered" evidence="1">
    <location>
        <begin position="238"/>
        <end position="265"/>
    </location>
</feature>
<gene>
    <name evidence="5" type="ORF">EK0264_13555</name>
</gene>
<keyword evidence="2" id="KW-0812">Transmembrane</keyword>
<name>A0A7L4YQJ9_9ACTN</name>
<sequence length="592" mass="63584">MSVQENTEVAASDDASPAPAPTPRSRRWRSPIQRIGGRLLAYRRKHLKGLSTGGTIVALLGLFASLSPSLLPRPWLMQGVISGLVLALFYPVGVLIEWVITCVARWAEFEYSMADRARRTLAVLWVVLVVVLYVGSQIFSLQWQRDAARLVGAPEPSGPYVIASLLVTTVVFGVIVLGFRLVHWAVGRIDRIGRLVLPPAVSRVVATVVAIALVVVVLDQAVLSNIVRMVERSSAQANEVTPEGLEAPTSTLRSGGPGSPESWESLGAQGAQFVSSGPSSEQITEVTGVPALEPIRVYAGLGDRTITQVAEAVADEMERTGAFGRSAILLYTTTGTGWVNEWSVASFEYLSGGDTAVAAMQYSTFPSALALLTDTTTPQLAGTALLQAVQERMADIPEAERPKLYAAGESLGSYGGNSAFDNPQDMLDELDGAVWTGTPGFTELHRTLTAMRTPGSTEVNPVIDNGLHFRFVSKPAELVADQFGRPLGPWESPRIAYVQHPSDPVVWWSMDLAFSEPGWMTEPRGDDVTGELSYLPIATLLQVSADMAVATNVDVGHGHVYRDEVVPTWAGVLGLDPTADYSNVIDAIRNPD</sequence>
<dbReference type="InterPro" id="IPR027788">
    <property type="entry name" value="Alpha/beta-hydrolase_N_dom"/>
</dbReference>
<dbReference type="Pfam" id="PF15420">
    <property type="entry name" value="Abhydrolase_9_N"/>
    <property type="match status" value="1"/>
</dbReference>
<evidence type="ECO:0000313" key="5">
    <source>
        <dbReference type="EMBL" id="QHC01213.1"/>
    </source>
</evidence>
<keyword evidence="6" id="KW-1185">Reference proteome</keyword>
<reference evidence="5 6" key="1">
    <citation type="journal article" date="2018" name="Int. J. Syst. Evol. Microbiol.">
        <title>Epidermidibacterium keratini gen. nov., sp. nov., a member of the family Sporichthyaceae, isolated from keratin epidermis.</title>
        <authorList>
            <person name="Lee D.G."/>
            <person name="Trujillo M.E."/>
            <person name="Kang S."/>
            <person name="Nam J.J."/>
            <person name="Kim Y.J."/>
        </authorList>
    </citation>
    <scope>NUCLEOTIDE SEQUENCE [LARGE SCALE GENOMIC DNA]</scope>
    <source>
        <strain evidence="5 6">EPI-7</strain>
    </source>
</reference>
<dbReference type="KEGG" id="eke:EK0264_13555"/>
<dbReference type="EMBL" id="CP047156">
    <property type="protein sequence ID" value="QHC01213.1"/>
    <property type="molecule type" value="Genomic_DNA"/>
</dbReference>
<feature type="domain" description="Alpha/beta-hydrolase N-terminal" evidence="4">
    <location>
        <begin position="66"/>
        <end position="278"/>
    </location>
</feature>
<evidence type="ECO:0000256" key="1">
    <source>
        <dbReference type="SAM" id="MobiDB-lite"/>
    </source>
</evidence>
<feature type="transmembrane region" description="Helical" evidence="2">
    <location>
        <begin position="121"/>
        <end position="140"/>
    </location>
</feature>
<dbReference type="AlphaFoldDB" id="A0A7L4YQJ9"/>
<protein>
    <recommendedName>
        <fullName evidence="7">Alpha/beta-hydrolase family protein</fullName>
    </recommendedName>
</protein>